<evidence type="ECO:0000313" key="3">
    <source>
        <dbReference type="EMBL" id="UQC78893.1"/>
    </source>
</evidence>
<keyword evidence="4" id="KW-1185">Reference proteome</keyword>
<dbReference type="KEGG" id="clup:CLUP02_04372"/>
<dbReference type="EMBL" id="CP019474">
    <property type="protein sequence ID" value="UQC78893.1"/>
    <property type="molecule type" value="Genomic_DNA"/>
</dbReference>
<reference evidence="3" key="1">
    <citation type="journal article" date="2021" name="Mol. Plant Microbe Interact.">
        <title>Complete Genome Sequence of the Plant-Pathogenic Fungus Colletotrichum lupini.</title>
        <authorList>
            <person name="Baroncelli R."/>
            <person name="Pensec F."/>
            <person name="Da Lio D."/>
            <person name="Boufleur T."/>
            <person name="Vicente I."/>
            <person name="Sarrocco S."/>
            <person name="Picot A."/>
            <person name="Baraldi E."/>
            <person name="Sukno S."/>
            <person name="Thon M."/>
            <person name="Le Floch G."/>
        </authorList>
    </citation>
    <scope>NUCLEOTIDE SEQUENCE</scope>
    <source>
        <strain evidence="3">IMI 504893</strain>
    </source>
</reference>
<dbReference type="RefSeq" id="XP_049140528.1">
    <property type="nucleotide sequence ID" value="XM_049283385.1"/>
</dbReference>
<dbReference type="Proteomes" id="UP000830671">
    <property type="component" value="Chromosome 2"/>
</dbReference>
<proteinExistence type="predicted"/>
<evidence type="ECO:0000313" key="4">
    <source>
        <dbReference type="Proteomes" id="UP000830671"/>
    </source>
</evidence>
<name>A0A9Q8WCP3_9PEZI</name>
<organism evidence="3 4">
    <name type="scientific">Colletotrichum lupini</name>
    <dbReference type="NCBI Taxonomy" id="145971"/>
    <lineage>
        <taxon>Eukaryota</taxon>
        <taxon>Fungi</taxon>
        <taxon>Dikarya</taxon>
        <taxon>Ascomycota</taxon>
        <taxon>Pezizomycotina</taxon>
        <taxon>Sordariomycetes</taxon>
        <taxon>Hypocreomycetidae</taxon>
        <taxon>Glomerellales</taxon>
        <taxon>Glomerellaceae</taxon>
        <taxon>Colletotrichum</taxon>
        <taxon>Colletotrichum acutatum species complex</taxon>
    </lineage>
</organism>
<feature type="signal peptide" evidence="2">
    <location>
        <begin position="1"/>
        <end position="27"/>
    </location>
</feature>
<evidence type="ECO:0000256" key="2">
    <source>
        <dbReference type="SAM" id="SignalP"/>
    </source>
</evidence>
<protein>
    <submittedName>
        <fullName evidence="3">Uncharacterized protein</fullName>
    </submittedName>
</protein>
<dbReference type="GeneID" id="73338395"/>
<gene>
    <name evidence="3" type="ORF">CLUP02_04372</name>
</gene>
<evidence type="ECO:0000256" key="1">
    <source>
        <dbReference type="SAM" id="MobiDB-lite"/>
    </source>
</evidence>
<dbReference type="AlphaFoldDB" id="A0A9Q8WCP3"/>
<feature type="chain" id="PRO_5040262873" evidence="2">
    <location>
        <begin position="28"/>
        <end position="81"/>
    </location>
</feature>
<feature type="region of interest" description="Disordered" evidence="1">
    <location>
        <begin position="62"/>
        <end position="81"/>
    </location>
</feature>
<accession>A0A9Q8WCP3</accession>
<sequence>MCWLGALPTPRATTWLINLAPLLFSHGSALLSYQISSQGESVTRSILAGQLSVADLFLDPVVEGNRGGAQTGRQKKRRKKT</sequence>
<keyword evidence="2" id="KW-0732">Signal</keyword>